<comment type="caution">
    <text evidence="4">The sequence shown here is derived from an EMBL/GenBank/DDBJ whole genome shotgun (WGS) entry which is preliminary data.</text>
</comment>
<feature type="region of interest" description="Disordered" evidence="3">
    <location>
        <begin position="1"/>
        <end position="31"/>
    </location>
</feature>
<accession>A0A9N8HFH0</accession>
<protein>
    <recommendedName>
        <fullName evidence="6">Nucleotide-diphospho-sugar transferase domain-containing protein</fullName>
    </recommendedName>
</protein>
<sequence>MAPGPIIVDLTESSSTKSPETPRQASSPKPYRKVSPTLLLLGVFVYGFCGDLHNLPTVLEWDFKYSVNVTNNNNNNNSSTTTQQHHNPPKNDWSWINTSGVVLSHIQGDPTRCRDVIYTGDSRDPATANQENDYVHETWKGMAHVVRTAPILNQTCLVFFQIGVPFVNTDLELHPVWGRLPATALIMQLFQRATVFLYLDTDALLASPHHSPTTMFQALSHDYDGYGQPNKQQQPALIVNKPYTGWLCGQCERFELDHGCFNTGALLWRRSPQAYMVLQRWWESRYQNETNNFFTNKKESDDDSGSFHGWSGDSTERLVGDRMGEQNRLMYIYGTNPEVHNAVWPVPRQISRPPENSTSCPSDIHGHTPCLQNDFAHAVEWNVPVDQPSCFINHYADEKPRVKNVTALMLQYRAQ</sequence>
<gene>
    <name evidence="4" type="ORF">SEMRO_570_G168530.1</name>
</gene>
<evidence type="ECO:0000256" key="1">
    <source>
        <dbReference type="ARBA" id="ARBA00022676"/>
    </source>
</evidence>
<evidence type="ECO:0000313" key="5">
    <source>
        <dbReference type="Proteomes" id="UP001153069"/>
    </source>
</evidence>
<dbReference type="OrthoDB" id="44243at2759"/>
<keyword evidence="5" id="KW-1185">Reference proteome</keyword>
<evidence type="ECO:0000256" key="3">
    <source>
        <dbReference type="SAM" id="MobiDB-lite"/>
    </source>
</evidence>
<proteinExistence type="predicted"/>
<dbReference type="InterPro" id="IPR008630">
    <property type="entry name" value="Glyco_trans_34"/>
</dbReference>
<feature type="region of interest" description="Disordered" evidence="3">
    <location>
        <begin position="296"/>
        <end position="315"/>
    </location>
</feature>
<dbReference type="AlphaFoldDB" id="A0A9N8HFH0"/>
<dbReference type="Proteomes" id="UP001153069">
    <property type="component" value="Unassembled WGS sequence"/>
</dbReference>
<dbReference type="EMBL" id="CAICTM010000569">
    <property type="protein sequence ID" value="CAB9513083.1"/>
    <property type="molecule type" value="Genomic_DNA"/>
</dbReference>
<evidence type="ECO:0000256" key="2">
    <source>
        <dbReference type="ARBA" id="ARBA00022679"/>
    </source>
</evidence>
<dbReference type="GO" id="GO:0016020">
    <property type="term" value="C:membrane"/>
    <property type="evidence" value="ECO:0007669"/>
    <property type="project" value="InterPro"/>
</dbReference>
<feature type="compositionally biased region" description="Low complexity" evidence="3">
    <location>
        <begin position="11"/>
        <end position="22"/>
    </location>
</feature>
<reference evidence="4" key="1">
    <citation type="submission" date="2020-06" db="EMBL/GenBank/DDBJ databases">
        <authorList>
            <consortium name="Plant Systems Biology data submission"/>
        </authorList>
    </citation>
    <scope>NUCLEOTIDE SEQUENCE</scope>
    <source>
        <strain evidence="4">D6</strain>
    </source>
</reference>
<keyword evidence="1" id="KW-0328">Glycosyltransferase</keyword>
<organism evidence="4 5">
    <name type="scientific">Seminavis robusta</name>
    <dbReference type="NCBI Taxonomy" id="568900"/>
    <lineage>
        <taxon>Eukaryota</taxon>
        <taxon>Sar</taxon>
        <taxon>Stramenopiles</taxon>
        <taxon>Ochrophyta</taxon>
        <taxon>Bacillariophyta</taxon>
        <taxon>Bacillariophyceae</taxon>
        <taxon>Bacillariophycidae</taxon>
        <taxon>Naviculales</taxon>
        <taxon>Naviculaceae</taxon>
        <taxon>Seminavis</taxon>
    </lineage>
</organism>
<evidence type="ECO:0008006" key="6">
    <source>
        <dbReference type="Google" id="ProtNLM"/>
    </source>
</evidence>
<name>A0A9N8HFH0_9STRA</name>
<evidence type="ECO:0000313" key="4">
    <source>
        <dbReference type="EMBL" id="CAB9513083.1"/>
    </source>
</evidence>
<keyword evidence="2" id="KW-0808">Transferase</keyword>
<dbReference type="Pfam" id="PF05637">
    <property type="entry name" value="Glyco_transf_34"/>
    <property type="match status" value="1"/>
</dbReference>
<dbReference type="GO" id="GO:0016757">
    <property type="term" value="F:glycosyltransferase activity"/>
    <property type="evidence" value="ECO:0007669"/>
    <property type="project" value="UniProtKB-KW"/>
</dbReference>